<dbReference type="SUPFAM" id="SSF54211">
    <property type="entry name" value="Ribosomal protein S5 domain 2-like"/>
    <property type="match status" value="1"/>
</dbReference>
<dbReference type="GO" id="GO:0042781">
    <property type="term" value="F:3'-tRNA processing endoribonuclease activity"/>
    <property type="evidence" value="ECO:0007669"/>
    <property type="project" value="TreeGrafter"/>
</dbReference>
<evidence type="ECO:0000313" key="9">
    <source>
        <dbReference type="EMBL" id="BCJ87473.1"/>
    </source>
</evidence>
<evidence type="ECO:0000256" key="7">
    <source>
        <dbReference type="HAMAP-Rule" id="MF_00227"/>
    </source>
</evidence>
<dbReference type="HAMAP" id="MF_00227">
    <property type="entry name" value="RNase_P"/>
    <property type="match status" value="1"/>
</dbReference>
<comment type="function">
    <text evidence="1 7">RNaseP catalyzes the removal of the 5'-leader sequence from pre-tRNA to produce the mature 5'-terminus. It can also cleave other RNA substrates such as 4.5S RNA. The protein component plays an auxiliary but essential role in vivo by binding to the 5'-leader sequence and broadening the substrate specificity of the ribozyme.</text>
</comment>
<organism evidence="9 10">
    <name type="scientific">Effusibacillus dendaii</name>
    <dbReference type="NCBI Taxonomy" id="2743772"/>
    <lineage>
        <taxon>Bacteria</taxon>
        <taxon>Bacillati</taxon>
        <taxon>Bacillota</taxon>
        <taxon>Bacilli</taxon>
        <taxon>Bacillales</taxon>
        <taxon>Alicyclobacillaceae</taxon>
        <taxon>Effusibacillus</taxon>
    </lineage>
</organism>
<dbReference type="KEGG" id="eff:skT53_24580"/>
<comment type="subunit">
    <text evidence="7">Consists of a catalytic RNA component (M1 or rnpB) and a protein subunit.</text>
</comment>
<dbReference type="InterPro" id="IPR020568">
    <property type="entry name" value="Ribosomal_Su5_D2-typ_SF"/>
</dbReference>
<dbReference type="InterPro" id="IPR020539">
    <property type="entry name" value="RNase_P_CS"/>
</dbReference>
<dbReference type="InterPro" id="IPR000100">
    <property type="entry name" value="RNase_P"/>
</dbReference>
<dbReference type="RefSeq" id="WP_200757489.1">
    <property type="nucleotide sequence ID" value="NZ_AP023366.1"/>
</dbReference>
<dbReference type="FunFam" id="3.30.230.10:FF:000021">
    <property type="entry name" value="Ribonuclease P protein component"/>
    <property type="match status" value="1"/>
</dbReference>
<dbReference type="GO" id="GO:0000049">
    <property type="term" value="F:tRNA binding"/>
    <property type="evidence" value="ECO:0007669"/>
    <property type="project" value="UniProtKB-UniRule"/>
</dbReference>
<dbReference type="GO" id="GO:0004526">
    <property type="term" value="F:ribonuclease P activity"/>
    <property type="evidence" value="ECO:0007669"/>
    <property type="project" value="UniProtKB-UniRule"/>
</dbReference>
<keyword evidence="5 7" id="KW-0378">Hydrolase</keyword>
<dbReference type="Gene3D" id="3.30.230.10">
    <property type="match status" value="1"/>
</dbReference>
<evidence type="ECO:0000256" key="6">
    <source>
        <dbReference type="ARBA" id="ARBA00022884"/>
    </source>
</evidence>
<evidence type="ECO:0000256" key="4">
    <source>
        <dbReference type="ARBA" id="ARBA00022759"/>
    </source>
</evidence>
<evidence type="ECO:0000256" key="3">
    <source>
        <dbReference type="ARBA" id="ARBA00022722"/>
    </source>
</evidence>
<protein>
    <recommendedName>
        <fullName evidence="7 8">Ribonuclease P protein component</fullName>
        <shortName evidence="7">RNase P protein</shortName>
        <shortName evidence="7">RNaseP protein</shortName>
        <ecNumber evidence="7 8">3.1.26.5</ecNumber>
    </recommendedName>
    <alternativeName>
        <fullName evidence="7">Protein C5</fullName>
    </alternativeName>
</protein>
<comment type="catalytic activity">
    <reaction evidence="7">
        <text>Endonucleolytic cleavage of RNA, removing 5'-extranucleotides from tRNA precursor.</text>
        <dbReference type="EC" id="3.1.26.5"/>
    </reaction>
</comment>
<proteinExistence type="inferred from homology"/>
<evidence type="ECO:0000256" key="1">
    <source>
        <dbReference type="ARBA" id="ARBA00002663"/>
    </source>
</evidence>
<dbReference type="AlphaFoldDB" id="A0A7I8DBA8"/>
<dbReference type="EC" id="3.1.26.5" evidence="7 8"/>
<keyword evidence="10" id="KW-1185">Reference proteome</keyword>
<dbReference type="Proteomes" id="UP000593802">
    <property type="component" value="Chromosome"/>
</dbReference>
<keyword evidence="6 7" id="KW-0694">RNA-binding</keyword>
<keyword evidence="4 7" id="KW-0255">Endonuclease</keyword>
<keyword evidence="3 7" id="KW-0540">Nuclease</keyword>
<dbReference type="PANTHER" id="PTHR33992">
    <property type="entry name" value="RIBONUCLEASE P PROTEIN COMPONENT"/>
    <property type="match status" value="1"/>
</dbReference>
<dbReference type="Pfam" id="PF00825">
    <property type="entry name" value="Ribonuclease_P"/>
    <property type="match status" value="1"/>
</dbReference>
<evidence type="ECO:0000256" key="5">
    <source>
        <dbReference type="ARBA" id="ARBA00022801"/>
    </source>
</evidence>
<keyword evidence="2 7" id="KW-0819">tRNA processing</keyword>
<dbReference type="InterPro" id="IPR014721">
    <property type="entry name" value="Ribsml_uS5_D2-typ_fold_subgr"/>
</dbReference>
<evidence type="ECO:0000256" key="8">
    <source>
        <dbReference type="NCBIfam" id="TIGR00188"/>
    </source>
</evidence>
<gene>
    <name evidence="7 9" type="primary">rnpA</name>
    <name evidence="9" type="ORF">skT53_24580</name>
</gene>
<dbReference type="GO" id="GO:0001682">
    <property type="term" value="P:tRNA 5'-leader removal"/>
    <property type="evidence" value="ECO:0007669"/>
    <property type="project" value="UniProtKB-UniRule"/>
</dbReference>
<dbReference type="PROSITE" id="PS00648">
    <property type="entry name" value="RIBONUCLEASE_P"/>
    <property type="match status" value="1"/>
</dbReference>
<reference evidence="9 10" key="1">
    <citation type="submission" date="2020-08" db="EMBL/GenBank/DDBJ databases">
        <title>Complete Genome Sequence of Effusibacillus dendaii Strain skT53, Isolated from Farmland soil.</title>
        <authorList>
            <person name="Konishi T."/>
            <person name="Kawasaki H."/>
        </authorList>
    </citation>
    <scope>NUCLEOTIDE SEQUENCE [LARGE SCALE GENOMIC DNA]</scope>
    <source>
        <strain evidence="10">skT53</strain>
    </source>
</reference>
<evidence type="ECO:0000313" key="10">
    <source>
        <dbReference type="Proteomes" id="UP000593802"/>
    </source>
</evidence>
<comment type="similarity">
    <text evidence="7">Belongs to the RnpA family.</text>
</comment>
<evidence type="ECO:0000256" key="2">
    <source>
        <dbReference type="ARBA" id="ARBA00022694"/>
    </source>
</evidence>
<dbReference type="EMBL" id="AP023366">
    <property type="protein sequence ID" value="BCJ87473.1"/>
    <property type="molecule type" value="Genomic_DNA"/>
</dbReference>
<dbReference type="NCBIfam" id="TIGR00188">
    <property type="entry name" value="rnpA"/>
    <property type="match status" value="1"/>
</dbReference>
<accession>A0A7I8DBA8</accession>
<sequence>MNKIHRLKDNRDFSRVFQQGKSVANRYLVLYHAPNQLEHYRVGISVSKKIGIAVVRNKVKRYVREAFRTSGIDSFLSVDFVIIARQPAVDLDFTDFCCHLAHLLHKAGYIRK</sequence>
<dbReference type="GO" id="GO:0030677">
    <property type="term" value="C:ribonuclease P complex"/>
    <property type="evidence" value="ECO:0007669"/>
    <property type="project" value="TreeGrafter"/>
</dbReference>
<dbReference type="PANTHER" id="PTHR33992:SF1">
    <property type="entry name" value="RIBONUCLEASE P PROTEIN COMPONENT"/>
    <property type="match status" value="1"/>
</dbReference>
<name>A0A7I8DBA8_9BACL</name>